<keyword evidence="5" id="KW-1185">Reference proteome</keyword>
<feature type="transmembrane region" description="Helical" evidence="2">
    <location>
        <begin position="12"/>
        <end position="32"/>
    </location>
</feature>
<proteinExistence type="predicted"/>
<dbReference type="EMBL" id="JACRYL010000027">
    <property type="protein sequence ID" value="MBC6112820.1"/>
    <property type="molecule type" value="Genomic_DNA"/>
</dbReference>
<evidence type="ECO:0000256" key="2">
    <source>
        <dbReference type="SAM" id="Phobius"/>
    </source>
</evidence>
<feature type="compositionally biased region" description="Polar residues" evidence="1">
    <location>
        <begin position="47"/>
        <end position="60"/>
    </location>
</feature>
<keyword evidence="2" id="KW-1133">Transmembrane helix</keyword>
<keyword evidence="2" id="KW-0472">Membrane</keyword>
<keyword evidence="2" id="KW-0812">Transmembrane</keyword>
<protein>
    <submittedName>
        <fullName evidence="4">Conjugative transposon protein TraM</fullName>
    </submittedName>
</protein>
<evidence type="ECO:0000313" key="5">
    <source>
        <dbReference type="Proteomes" id="UP000652755"/>
    </source>
</evidence>
<evidence type="ECO:0000313" key="4">
    <source>
        <dbReference type="EMBL" id="MBC6112820.1"/>
    </source>
</evidence>
<evidence type="ECO:0000256" key="1">
    <source>
        <dbReference type="SAM" id="MobiDB-lite"/>
    </source>
</evidence>
<feature type="domain" description="Conjugative transposon TraM C-terminal" evidence="3">
    <location>
        <begin position="204"/>
        <end position="347"/>
    </location>
</feature>
<reference evidence="4 5" key="1">
    <citation type="submission" date="2020-08" db="EMBL/GenBank/DDBJ databases">
        <authorList>
            <person name="Sun Q."/>
            <person name="Inoue M."/>
        </authorList>
    </citation>
    <scope>NUCLEOTIDE SEQUENCE [LARGE SCALE GENOMIC DNA]</scope>
    <source>
        <strain evidence="4 5">CCM 8938</strain>
    </source>
</reference>
<sequence length="354" mass="38946">MRTKLKRDKRRILLFIPILILPFMALGFYAMGGGRGNDRESKPLAGINTNLPNASFSTDTPKTKADYYQQADRNSTKEDDNGIAGIAGQFGFLDGKEKSGSADEQTKQINEKLEALNREISKPEPIIDKSKPLVKEQPSTIKNDVDRLEALMKTMQDNKSEDPEMAQLNTMMQNILDIQHPERIVQRNQFALSLSPDSQFRATPAVIVENQKAVQGATVKIRLQDTLRIGGMLIPKGQELFGACRIANQRLLLDIKNIRLGTSIIPVDLSVYSLDGMIGIEAPEALLTGALNKGTDDAVRSVGFGGFDQTVATQVAGAGIDAARQLISKKVKNIKVRLKSGHPILLRNNQLKSR</sequence>
<gene>
    <name evidence="4" type="primary">traM</name>
    <name evidence="4" type="ORF">H7U22_20545</name>
</gene>
<dbReference type="Proteomes" id="UP000652755">
    <property type="component" value="Unassembled WGS sequence"/>
</dbReference>
<name>A0ABR7KYD3_9SPHI</name>
<evidence type="ECO:0000259" key="3">
    <source>
        <dbReference type="Pfam" id="PF12508"/>
    </source>
</evidence>
<feature type="region of interest" description="Disordered" evidence="1">
    <location>
        <begin position="40"/>
        <end position="63"/>
    </location>
</feature>
<dbReference type="InterPro" id="IPR055407">
    <property type="entry name" value="TraM_C"/>
</dbReference>
<dbReference type="Pfam" id="PF12508">
    <property type="entry name" value="Transposon_TraM"/>
    <property type="match status" value="1"/>
</dbReference>
<accession>A0ABR7KYD3</accession>
<comment type="caution">
    <text evidence="4">The sequence shown here is derived from an EMBL/GenBank/DDBJ whole genome shotgun (WGS) entry which is preliminary data.</text>
</comment>
<organism evidence="4 5">
    <name type="scientific">Pedobacter fastidiosus</name>
    <dbReference type="NCBI Taxonomy" id="2765361"/>
    <lineage>
        <taxon>Bacteria</taxon>
        <taxon>Pseudomonadati</taxon>
        <taxon>Bacteroidota</taxon>
        <taxon>Sphingobacteriia</taxon>
        <taxon>Sphingobacteriales</taxon>
        <taxon>Sphingobacteriaceae</taxon>
        <taxon>Pedobacter</taxon>
    </lineage>
</organism>
<dbReference type="RefSeq" id="WP_187073236.1">
    <property type="nucleotide sequence ID" value="NZ_JACRYL010000027.1"/>
</dbReference>